<comment type="caution">
    <text evidence="1">The sequence shown here is derived from an EMBL/GenBank/DDBJ whole genome shotgun (WGS) entry which is preliminary data.</text>
</comment>
<dbReference type="EMBL" id="JAIPUX010005289">
    <property type="protein sequence ID" value="KAH0618846.1"/>
    <property type="molecule type" value="Genomic_DNA"/>
</dbReference>
<name>A0ABQ7SNG3_PHRPL</name>
<organism evidence="1 2">
    <name type="scientific">Phrynosoma platyrhinos</name>
    <name type="common">Desert horned lizard</name>
    <dbReference type="NCBI Taxonomy" id="52577"/>
    <lineage>
        <taxon>Eukaryota</taxon>
        <taxon>Metazoa</taxon>
        <taxon>Chordata</taxon>
        <taxon>Craniata</taxon>
        <taxon>Vertebrata</taxon>
        <taxon>Euteleostomi</taxon>
        <taxon>Lepidosauria</taxon>
        <taxon>Squamata</taxon>
        <taxon>Bifurcata</taxon>
        <taxon>Unidentata</taxon>
        <taxon>Episquamata</taxon>
        <taxon>Toxicofera</taxon>
        <taxon>Iguania</taxon>
        <taxon>Phrynosomatidae</taxon>
        <taxon>Phrynosomatinae</taxon>
        <taxon>Phrynosoma</taxon>
    </lineage>
</organism>
<reference evidence="1 2" key="1">
    <citation type="journal article" date="2022" name="Gigascience">
        <title>A chromosome-level genome assembly and annotation of the desert horned lizard, Phrynosoma platyrhinos, provides insight into chromosomal rearrangements among reptiles.</title>
        <authorList>
            <person name="Koochekian N."/>
            <person name="Ascanio A."/>
            <person name="Farleigh K."/>
            <person name="Card D.C."/>
            <person name="Schield D.R."/>
            <person name="Castoe T.A."/>
            <person name="Jezkova T."/>
        </authorList>
    </citation>
    <scope>NUCLEOTIDE SEQUENCE [LARGE SCALE GENOMIC DNA]</scope>
    <source>
        <strain evidence="1">NK-2021</strain>
    </source>
</reference>
<sequence length="98" mass="11370">MSMYQLKVILVVDLELITMQRCEKCLLFLNLYALAKSVAPDPTEYQASWIKQQKRRPAFAPFSSRSPRFSDDLLDKECFPGYHFSFIELECCPLQLGT</sequence>
<protein>
    <submittedName>
        <fullName evidence="1">Uncharacterized protein</fullName>
    </submittedName>
</protein>
<accession>A0ABQ7SNG3</accession>
<keyword evidence="2" id="KW-1185">Reference proteome</keyword>
<dbReference type="Proteomes" id="UP000826234">
    <property type="component" value="Unassembled WGS sequence"/>
</dbReference>
<evidence type="ECO:0000313" key="2">
    <source>
        <dbReference type="Proteomes" id="UP000826234"/>
    </source>
</evidence>
<proteinExistence type="predicted"/>
<evidence type="ECO:0000313" key="1">
    <source>
        <dbReference type="EMBL" id="KAH0618846.1"/>
    </source>
</evidence>
<gene>
    <name evidence="1" type="ORF">JD844_018343</name>
</gene>